<dbReference type="PANTHER" id="PTHR19290">
    <property type="entry name" value="BASIC HELIX-LOOP-HELIX PROTEIN NEUROGENIN-RELATED"/>
    <property type="match status" value="1"/>
</dbReference>
<dbReference type="GO" id="GO:0003700">
    <property type="term" value="F:DNA-binding transcription factor activity"/>
    <property type="evidence" value="ECO:0007669"/>
    <property type="project" value="TreeGrafter"/>
</dbReference>
<dbReference type="GO" id="GO:0005634">
    <property type="term" value="C:nucleus"/>
    <property type="evidence" value="ECO:0007669"/>
    <property type="project" value="TreeGrafter"/>
</dbReference>
<comment type="caution">
    <text evidence="3">The sequence shown here is derived from an EMBL/GenBank/DDBJ whole genome shotgun (WGS) entry which is preliminary data.</text>
</comment>
<dbReference type="SMART" id="SM00353">
    <property type="entry name" value="HLH"/>
    <property type="match status" value="1"/>
</dbReference>
<dbReference type="InterPro" id="IPR050359">
    <property type="entry name" value="bHLH_transcription_factors"/>
</dbReference>
<dbReference type="PANTHER" id="PTHR19290:SF147">
    <property type="entry name" value="HELIX-LOOP-HELIX PROTEIN DELILAH"/>
    <property type="match status" value="1"/>
</dbReference>
<dbReference type="Gene3D" id="4.10.280.10">
    <property type="entry name" value="Helix-loop-helix DNA-binding domain"/>
    <property type="match status" value="1"/>
</dbReference>
<feature type="compositionally biased region" description="Basic residues" evidence="1">
    <location>
        <begin position="319"/>
        <end position="331"/>
    </location>
</feature>
<feature type="compositionally biased region" description="Low complexity" evidence="1">
    <location>
        <begin position="433"/>
        <end position="447"/>
    </location>
</feature>
<organism evidence="3 4">
    <name type="scientific">Petrolisthes manimaculis</name>
    <dbReference type="NCBI Taxonomy" id="1843537"/>
    <lineage>
        <taxon>Eukaryota</taxon>
        <taxon>Metazoa</taxon>
        <taxon>Ecdysozoa</taxon>
        <taxon>Arthropoda</taxon>
        <taxon>Crustacea</taxon>
        <taxon>Multicrustacea</taxon>
        <taxon>Malacostraca</taxon>
        <taxon>Eumalacostraca</taxon>
        <taxon>Eucarida</taxon>
        <taxon>Decapoda</taxon>
        <taxon>Pleocyemata</taxon>
        <taxon>Anomura</taxon>
        <taxon>Galatheoidea</taxon>
        <taxon>Porcellanidae</taxon>
        <taxon>Petrolisthes</taxon>
    </lineage>
</organism>
<dbReference type="InterPro" id="IPR011598">
    <property type="entry name" value="bHLH_dom"/>
</dbReference>
<dbReference type="EMBL" id="JAWZYT010004779">
    <property type="protein sequence ID" value="KAK4292602.1"/>
    <property type="molecule type" value="Genomic_DNA"/>
</dbReference>
<dbReference type="GO" id="GO:0070888">
    <property type="term" value="F:E-box binding"/>
    <property type="evidence" value="ECO:0007669"/>
    <property type="project" value="TreeGrafter"/>
</dbReference>
<feature type="region of interest" description="Disordered" evidence="1">
    <location>
        <begin position="167"/>
        <end position="206"/>
    </location>
</feature>
<feature type="region of interest" description="Disordered" evidence="1">
    <location>
        <begin position="251"/>
        <end position="335"/>
    </location>
</feature>
<feature type="domain" description="BHLH" evidence="2">
    <location>
        <begin position="48"/>
        <end position="102"/>
    </location>
</feature>
<proteinExistence type="predicted"/>
<dbReference type="SUPFAM" id="SSF47459">
    <property type="entry name" value="HLH, helix-loop-helix DNA-binding domain"/>
    <property type="match status" value="1"/>
</dbReference>
<evidence type="ECO:0000259" key="2">
    <source>
        <dbReference type="PROSITE" id="PS50888"/>
    </source>
</evidence>
<evidence type="ECO:0000313" key="3">
    <source>
        <dbReference type="EMBL" id="KAK4292602.1"/>
    </source>
</evidence>
<dbReference type="GO" id="GO:0045944">
    <property type="term" value="P:positive regulation of transcription by RNA polymerase II"/>
    <property type="evidence" value="ECO:0007669"/>
    <property type="project" value="TreeGrafter"/>
</dbReference>
<feature type="compositionally biased region" description="Basic residues" evidence="1">
    <location>
        <begin position="280"/>
        <end position="312"/>
    </location>
</feature>
<feature type="region of interest" description="Disordered" evidence="1">
    <location>
        <begin position="430"/>
        <end position="453"/>
    </location>
</feature>
<gene>
    <name evidence="3" type="ORF">Pmani_034648</name>
</gene>
<name>A0AAE1NNW6_9EUCA</name>
<dbReference type="AlphaFoldDB" id="A0AAE1NNW6"/>
<feature type="compositionally biased region" description="Basic and acidic residues" evidence="1">
    <location>
        <begin position="20"/>
        <end position="41"/>
    </location>
</feature>
<dbReference type="PROSITE" id="PS50888">
    <property type="entry name" value="BHLH"/>
    <property type="match status" value="1"/>
</dbReference>
<dbReference type="CDD" id="cd11431">
    <property type="entry name" value="bHLH_TS_taxi_Dei"/>
    <property type="match status" value="1"/>
</dbReference>
<dbReference type="InterPro" id="IPR036638">
    <property type="entry name" value="HLH_DNA-bd_sf"/>
</dbReference>
<evidence type="ECO:0000313" key="4">
    <source>
        <dbReference type="Proteomes" id="UP001292094"/>
    </source>
</evidence>
<sequence>MNMDSKNGGKYALRTKSIIKRIESEKNRATSRRREPKEKQKPPPLSKYRRKTANARERNRMKEINDAFVTLQKAIPDLPGTDAEKLTKITVLRLAVNYINALAGVLNEDEVYNPTDIEDVRELWCLENAHMARPEHCVRPVIRTSKVTVSSANKPTKCSVNIKPQQNKVTKPKCPSSLTKTNDSKTKSTIGGKLVTNKRPSKSKSKTKVCKTASIATSNGAYITLKNVALQTPAHRLGKHADNEPLMMSMTVKRPRMETYTGPREAKLPRLEPVIPTTTLHHHHHHHHHHQQQHQHQQHQHHQPQHQHHQPQHHQPTQHQHHQHQHQHQNQHQHQPLLALTPCVTEQCQVPASIPGHNIPEPLMGATPFTPRRLVLPSTSGTSTTTTTTTTNLAFHNTTDYIPTTNILQDLDSPVVRNDVLLEFPRSGRHFSDSSCADSAFSSEGSEPPSPLSGVTFSMPIPVPVGDSSPAFSVTSSDFSASGSTSDCDSVLTAPVELGSLLGDEPFEEELDHLTSTFAEGDDTLNLFLAHSTSNFIYADIDDC</sequence>
<reference evidence="3" key="1">
    <citation type="submission" date="2023-11" db="EMBL/GenBank/DDBJ databases">
        <title>Genome assemblies of two species of porcelain crab, Petrolisthes cinctipes and Petrolisthes manimaculis (Anomura: Porcellanidae).</title>
        <authorList>
            <person name="Angst P."/>
        </authorList>
    </citation>
    <scope>NUCLEOTIDE SEQUENCE</scope>
    <source>
        <strain evidence="3">PB745_02</strain>
        <tissue evidence="3">Gill</tissue>
    </source>
</reference>
<dbReference type="GO" id="GO:0009653">
    <property type="term" value="P:anatomical structure morphogenesis"/>
    <property type="evidence" value="ECO:0007669"/>
    <property type="project" value="TreeGrafter"/>
</dbReference>
<feature type="region of interest" description="Disordered" evidence="1">
    <location>
        <begin position="1"/>
        <end position="61"/>
    </location>
</feature>
<evidence type="ECO:0000256" key="1">
    <source>
        <dbReference type="SAM" id="MobiDB-lite"/>
    </source>
</evidence>
<protein>
    <recommendedName>
        <fullName evidence="2">BHLH domain-containing protein</fullName>
    </recommendedName>
</protein>
<dbReference type="Pfam" id="PF00010">
    <property type="entry name" value="HLH"/>
    <property type="match status" value="1"/>
</dbReference>
<keyword evidence="4" id="KW-1185">Reference proteome</keyword>
<accession>A0AAE1NNW6</accession>
<dbReference type="Proteomes" id="UP001292094">
    <property type="component" value="Unassembled WGS sequence"/>
</dbReference>
<dbReference type="GO" id="GO:0046983">
    <property type="term" value="F:protein dimerization activity"/>
    <property type="evidence" value="ECO:0007669"/>
    <property type="project" value="InterPro"/>
</dbReference>